<organism evidence="5 6">
    <name type="scientific">Psychrobacillus soli</name>
    <dbReference type="NCBI Taxonomy" id="1543965"/>
    <lineage>
        <taxon>Bacteria</taxon>
        <taxon>Bacillati</taxon>
        <taxon>Bacillota</taxon>
        <taxon>Bacilli</taxon>
        <taxon>Bacillales</taxon>
        <taxon>Bacillaceae</taxon>
        <taxon>Psychrobacillus</taxon>
    </lineage>
</organism>
<dbReference type="EMBL" id="VDGG01000033">
    <property type="protein sequence ID" value="TQR10923.1"/>
    <property type="molecule type" value="Genomic_DNA"/>
</dbReference>
<feature type="domain" description="HTH tetR-type" evidence="4">
    <location>
        <begin position="1"/>
        <end position="60"/>
    </location>
</feature>
<dbReference type="SUPFAM" id="SSF46689">
    <property type="entry name" value="Homeodomain-like"/>
    <property type="match status" value="1"/>
</dbReference>
<evidence type="ECO:0000256" key="3">
    <source>
        <dbReference type="PROSITE-ProRule" id="PRU00335"/>
    </source>
</evidence>
<dbReference type="InterPro" id="IPR009057">
    <property type="entry name" value="Homeodomain-like_sf"/>
</dbReference>
<name>A0A544T0D4_9BACI</name>
<dbReference type="Gene3D" id="1.10.357.10">
    <property type="entry name" value="Tetracycline Repressor, domain 2"/>
    <property type="match status" value="1"/>
</dbReference>
<gene>
    <name evidence="5" type="ORF">FG383_14455</name>
</gene>
<dbReference type="InterPro" id="IPR001647">
    <property type="entry name" value="HTH_TetR"/>
</dbReference>
<keyword evidence="1" id="KW-0678">Repressor</keyword>
<dbReference type="RefSeq" id="WP_142608104.1">
    <property type="nucleotide sequence ID" value="NZ_VDGG01000033.1"/>
</dbReference>
<evidence type="ECO:0000259" key="4">
    <source>
        <dbReference type="PROSITE" id="PS50977"/>
    </source>
</evidence>
<accession>A0A544T0D4</accession>
<dbReference type="PANTHER" id="PTHR43479">
    <property type="entry name" value="ACREF/ENVCD OPERON REPRESSOR-RELATED"/>
    <property type="match status" value="1"/>
</dbReference>
<dbReference type="Pfam" id="PF00440">
    <property type="entry name" value="TetR_N"/>
    <property type="match status" value="1"/>
</dbReference>
<sequence length="198" mass="22914">MTKKKLIEAALTIYAEQGYKGTTMKKIADAVGIKASSIYFFYPNKEALLEEVFQKILENHQKELQRIFENTKGLPVRSGLQQLLRSVAYFHRKDVVNTKAFVQLTSDFAEFKNEFSKYLDEFESWLLQNYFNELSDEFPNATHVEIKQCAHQIELIANGLFWSTIVYSDDVFEKQVQAAEKLLLALINQLKKGENESL</sequence>
<evidence type="ECO:0000313" key="6">
    <source>
        <dbReference type="Proteomes" id="UP000318937"/>
    </source>
</evidence>
<dbReference type="InterPro" id="IPR050624">
    <property type="entry name" value="HTH-type_Tx_Regulator"/>
</dbReference>
<keyword evidence="2 3" id="KW-0238">DNA-binding</keyword>
<evidence type="ECO:0000256" key="1">
    <source>
        <dbReference type="ARBA" id="ARBA00022491"/>
    </source>
</evidence>
<keyword evidence="6" id="KW-1185">Reference proteome</keyword>
<protein>
    <submittedName>
        <fullName evidence="5">TetR/AcrR family transcriptional regulator</fullName>
    </submittedName>
</protein>
<evidence type="ECO:0000256" key="2">
    <source>
        <dbReference type="ARBA" id="ARBA00023125"/>
    </source>
</evidence>
<evidence type="ECO:0000313" key="5">
    <source>
        <dbReference type="EMBL" id="TQR10923.1"/>
    </source>
</evidence>
<dbReference type="OrthoDB" id="509229at2"/>
<dbReference type="PANTHER" id="PTHR43479:SF11">
    <property type="entry name" value="ACREF_ENVCD OPERON REPRESSOR-RELATED"/>
    <property type="match status" value="1"/>
</dbReference>
<dbReference type="Proteomes" id="UP000318937">
    <property type="component" value="Unassembled WGS sequence"/>
</dbReference>
<feature type="DNA-binding region" description="H-T-H motif" evidence="3">
    <location>
        <begin position="23"/>
        <end position="42"/>
    </location>
</feature>
<dbReference type="PRINTS" id="PR00455">
    <property type="entry name" value="HTHTETR"/>
</dbReference>
<dbReference type="AlphaFoldDB" id="A0A544T0D4"/>
<dbReference type="GO" id="GO:0003677">
    <property type="term" value="F:DNA binding"/>
    <property type="evidence" value="ECO:0007669"/>
    <property type="project" value="UniProtKB-UniRule"/>
</dbReference>
<comment type="caution">
    <text evidence="5">The sequence shown here is derived from an EMBL/GenBank/DDBJ whole genome shotgun (WGS) entry which is preliminary data.</text>
</comment>
<proteinExistence type="predicted"/>
<reference evidence="5 6" key="1">
    <citation type="submission" date="2019-05" db="EMBL/GenBank/DDBJ databases">
        <title>Psychrobacillus vulpis sp. nov., a new species isolated from feces of a red fox that inhabits in The Tablas de Daimiel Natural Park, Albacete, Spain.</title>
        <authorList>
            <person name="Rodriguez M."/>
            <person name="Reina J.C."/>
            <person name="Bejar V."/>
            <person name="Llamas I."/>
        </authorList>
    </citation>
    <scope>NUCLEOTIDE SEQUENCE [LARGE SCALE GENOMIC DNA]</scope>
    <source>
        <strain evidence="5 6">NHI-2</strain>
    </source>
</reference>
<dbReference type="PROSITE" id="PS50977">
    <property type="entry name" value="HTH_TETR_2"/>
    <property type="match status" value="1"/>
</dbReference>